<dbReference type="Proteomes" id="UP000024547">
    <property type="component" value="Unassembled WGS sequence"/>
</dbReference>
<dbReference type="AlphaFoldDB" id="A0A059DZH7"/>
<name>A0A059DZH7_9PROT</name>
<evidence type="ECO:0008006" key="6">
    <source>
        <dbReference type="Google" id="ProtNLM"/>
    </source>
</evidence>
<reference evidence="3 4" key="1">
    <citation type="journal article" date="2014" name="Antonie Van Leeuwenhoek">
        <title>Hyphomonas beringensis sp. nov. and Hyphomonas chukchiensis sp. nov., isolated from surface seawater of the Bering Sea and Chukchi Sea.</title>
        <authorList>
            <person name="Li C."/>
            <person name="Lai Q."/>
            <person name="Li G."/>
            <person name="Dong C."/>
            <person name="Wang J."/>
            <person name="Liao Y."/>
            <person name="Shao Z."/>
        </authorList>
    </citation>
    <scope>NUCLEOTIDE SEQUENCE [LARGE SCALE GENOMIC DNA]</scope>
    <source>
        <strain evidence="3 4">22II1-22F38</strain>
    </source>
</reference>
<keyword evidence="4" id="KW-1185">Reference proteome</keyword>
<sequence length="311" mass="33890">MNRLEFSFGNAVGHFQKTGGPKGFLWKFALTYALFAIIVQGLSLYLMAPIYAAAFNPIVMEDPDVMDQVMLENMGRVLLGYLVSFVFGILMWVLFEAASQRRYMRAEGFGLKFGGDEGRLLVVGLFWLGLIIALYIVMFLLMIVPITIGAVLGSDGAIIAGLLTFVLFIAYFVAAIWIVVRFSPAGAMTIRDRKIRFGSAWRVTKGKVWTLIGSWLVLALIMMAIIMALYLVFAVMAMLALMPAFQSGSDDPAVVLAAFASPAFIIPAIIFGLVYLAFAGGMMHVFGGPAALAAKTDPNWADPNAMDDTFA</sequence>
<dbReference type="Proteomes" id="UP000263957">
    <property type="component" value="Unassembled WGS sequence"/>
</dbReference>
<evidence type="ECO:0000313" key="3">
    <source>
        <dbReference type="EMBL" id="KCZ59729.1"/>
    </source>
</evidence>
<dbReference type="EMBL" id="DOGS01000203">
    <property type="protein sequence ID" value="HBQ49243.1"/>
    <property type="molecule type" value="Genomic_DNA"/>
</dbReference>
<proteinExistence type="predicted"/>
<feature type="transmembrane region" description="Helical" evidence="1">
    <location>
        <begin position="208"/>
        <end position="241"/>
    </location>
</feature>
<dbReference type="RefSeq" id="WP_035552883.1">
    <property type="nucleotide sequence ID" value="NZ_AWFH01000034.1"/>
</dbReference>
<keyword evidence="1" id="KW-1133">Transmembrane helix</keyword>
<reference evidence="2 5" key="2">
    <citation type="journal article" date="2018" name="Nat. Biotechnol.">
        <title>A standardized bacterial taxonomy based on genome phylogeny substantially revises the tree of life.</title>
        <authorList>
            <person name="Parks D.H."/>
            <person name="Chuvochina M."/>
            <person name="Waite D.W."/>
            <person name="Rinke C."/>
            <person name="Skarshewski A."/>
            <person name="Chaumeil P.A."/>
            <person name="Hugenholtz P."/>
        </authorList>
    </citation>
    <scope>NUCLEOTIDE SEQUENCE [LARGE SCALE GENOMIC DNA]</scope>
    <source>
        <strain evidence="2">UBA10378</strain>
    </source>
</reference>
<dbReference type="PATRIC" id="fig|1280948.3.peg.2345"/>
<keyword evidence="1" id="KW-0472">Membrane</keyword>
<evidence type="ECO:0000313" key="4">
    <source>
        <dbReference type="Proteomes" id="UP000024547"/>
    </source>
</evidence>
<dbReference type="eggNOG" id="ENOG5033HYW">
    <property type="taxonomic scope" value="Bacteria"/>
</dbReference>
<feature type="transmembrane region" description="Helical" evidence="1">
    <location>
        <begin position="74"/>
        <end position="95"/>
    </location>
</feature>
<organism evidence="3 4">
    <name type="scientific">Hyphomonas atlantica</name>
    <dbReference type="NCBI Taxonomy" id="1280948"/>
    <lineage>
        <taxon>Bacteria</taxon>
        <taxon>Pseudomonadati</taxon>
        <taxon>Pseudomonadota</taxon>
        <taxon>Alphaproteobacteria</taxon>
        <taxon>Hyphomonadales</taxon>
        <taxon>Hyphomonadaceae</taxon>
        <taxon>Hyphomonas</taxon>
    </lineage>
</organism>
<evidence type="ECO:0000256" key="1">
    <source>
        <dbReference type="SAM" id="Phobius"/>
    </source>
</evidence>
<gene>
    <name evidence="2" type="ORF">DD728_10220</name>
    <name evidence="3" type="ORF">HY36_06265</name>
</gene>
<protein>
    <recommendedName>
        <fullName evidence="6">Glycerophosphoryl diester phosphodiesterase membrane domain-containing protein</fullName>
    </recommendedName>
</protein>
<dbReference type="STRING" id="1280948.HY36_06265"/>
<feature type="transmembrane region" description="Helical" evidence="1">
    <location>
        <begin position="253"/>
        <end position="278"/>
    </location>
</feature>
<dbReference type="EMBL" id="AWFH01000034">
    <property type="protein sequence ID" value="KCZ59729.1"/>
    <property type="molecule type" value="Genomic_DNA"/>
</dbReference>
<evidence type="ECO:0000313" key="5">
    <source>
        <dbReference type="Proteomes" id="UP000263957"/>
    </source>
</evidence>
<dbReference type="OrthoDB" id="7617808at2"/>
<feature type="transmembrane region" description="Helical" evidence="1">
    <location>
        <begin position="32"/>
        <end position="54"/>
    </location>
</feature>
<keyword evidence="1" id="KW-0812">Transmembrane</keyword>
<evidence type="ECO:0000313" key="2">
    <source>
        <dbReference type="EMBL" id="HBQ49243.1"/>
    </source>
</evidence>
<accession>A0A059DZH7</accession>
<comment type="caution">
    <text evidence="3">The sequence shown here is derived from an EMBL/GenBank/DDBJ whole genome shotgun (WGS) entry which is preliminary data.</text>
</comment>
<feature type="transmembrane region" description="Helical" evidence="1">
    <location>
        <begin position="120"/>
        <end position="152"/>
    </location>
</feature>
<feature type="transmembrane region" description="Helical" evidence="1">
    <location>
        <begin position="158"/>
        <end position="187"/>
    </location>
</feature>